<evidence type="ECO:0000313" key="3">
    <source>
        <dbReference type="EMBL" id="HFJ54241.1"/>
    </source>
</evidence>
<proteinExistence type="predicted"/>
<dbReference type="AlphaFoldDB" id="A0A7C1SR23"/>
<comment type="caution">
    <text evidence="2">The sequence shown here is derived from an EMBL/GenBank/DDBJ whole genome shotgun (WGS) entry which is preliminary data.</text>
</comment>
<dbReference type="EMBL" id="DSTU01000007">
    <property type="protein sequence ID" value="HFJ54241.1"/>
    <property type="molecule type" value="Genomic_DNA"/>
</dbReference>
<evidence type="ECO:0000313" key="2">
    <source>
        <dbReference type="EMBL" id="HEA87089.1"/>
    </source>
</evidence>
<accession>A0A7C1SR23</accession>
<feature type="domain" description="Glutaredoxin" evidence="1">
    <location>
        <begin position="5"/>
        <end position="58"/>
    </location>
</feature>
<dbReference type="Pfam" id="PF00462">
    <property type="entry name" value="Glutaredoxin"/>
    <property type="match status" value="1"/>
</dbReference>
<dbReference type="Gene3D" id="3.40.30.10">
    <property type="entry name" value="Glutaredoxin"/>
    <property type="match status" value="1"/>
</dbReference>
<dbReference type="InterPro" id="IPR002109">
    <property type="entry name" value="Glutaredoxin"/>
</dbReference>
<reference evidence="2" key="1">
    <citation type="journal article" date="2020" name="mSystems">
        <title>Genome- and Community-Level Interaction Insights into Carbon Utilization and Element Cycling Functions of Hydrothermarchaeota in Hydrothermal Sediment.</title>
        <authorList>
            <person name="Zhou Z."/>
            <person name="Liu Y."/>
            <person name="Xu W."/>
            <person name="Pan J."/>
            <person name="Luo Z.H."/>
            <person name="Li M."/>
        </authorList>
    </citation>
    <scope>NUCLEOTIDE SEQUENCE [LARGE SCALE GENOMIC DNA]</scope>
    <source>
        <strain evidence="2">SpSt-265</strain>
        <strain evidence="3">SpSt-465</strain>
    </source>
</reference>
<name>A0A7C1SR23_UNCW3</name>
<gene>
    <name evidence="2" type="ORF">ENP94_03655</name>
    <name evidence="3" type="ORF">ENS16_06090</name>
</gene>
<dbReference type="SUPFAM" id="SSF52833">
    <property type="entry name" value="Thioredoxin-like"/>
    <property type="match status" value="1"/>
</dbReference>
<evidence type="ECO:0000259" key="1">
    <source>
        <dbReference type="Pfam" id="PF00462"/>
    </source>
</evidence>
<dbReference type="EMBL" id="DSLG01000004">
    <property type="protein sequence ID" value="HEA87089.1"/>
    <property type="molecule type" value="Genomic_DNA"/>
</dbReference>
<protein>
    <recommendedName>
        <fullName evidence="1">Glutaredoxin domain-containing protein</fullName>
    </recommendedName>
</protein>
<organism evidence="2">
    <name type="scientific">candidate division WOR-3 bacterium</name>
    <dbReference type="NCBI Taxonomy" id="2052148"/>
    <lineage>
        <taxon>Bacteria</taxon>
        <taxon>Bacteria division WOR-3</taxon>
    </lineage>
</organism>
<sequence>MEFHIFAREGCKLCSKAQQVLARLGLPYQVRYVDGPNATPENLADFAYYDWTDSPPLVVAVEGNRVLARWDGEAIGDETKSWHLTLERWLAEQRSAA</sequence>
<dbReference type="InterPro" id="IPR036249">
    <property type="entry name" value="Thioredoxin-like_sf"/>
</dbReference>